<comment type="similarity">
    <text evidence="5 6">Belongs to the XseA family.</text>
</comment>
<dbReference type="GO" id="GO:0008855">
    <property type="term" value="F:exodeoxyribonuclease VII activity"/>
    <property type="evidence" value="ECO:0007669"/>
    <property type="project" value="UniProtKB-UniRule"/>
</dbReference>
<keyword evidence="2 5" id="KW-0540">Nuclease</keyword>
<dbReference type="GO" id="GO:0005737">
    <property type="term" value="C:cytoplasm"/>
    <property type="evidence" value="ECO:0007669"/>
    <property type="project" value="UniProtKB-SubCell"/>
</dbReference>
<keyword evidence="3 5" id="KW-0378">Hydrolase</keyword>
<organism evidence="9 10">
    <name type="scientific">Candidatus Curtissbacteria bacterium GW2011_GWA1_41_11</name>
    <dbReference type="NCBI Taxonomy" id="1618409"/>
    <lineage>
        <taxon>Bacteria</taxon>
        <taxon>Candidatus Curtissiibacteriota</taxon>
    </lineage>
</organism>
<dbReference type="GO" id="GO:0009318">
    <property type="term" value="C:exodeoxyribonuclease VII complex"/>
    <property type="evidence" value="ECO:0007669"/>
    <property type="project" value="UniProtKB-UniRule"/>
</dbReference>
<evidence type="ECO:0000256" key="2">
    <source>
        <dbReference type="ARBA" id="ARBA00022722"/>
    </source>
</evidence>
<dbReference type="InterPro" id="IPR025824">
    <property type="entry name" value="OB-fold_nuc-bd_dom"/>
</dbReference>
<dbReference type="InterPro" id="IPR003753">
    <property type="entry name" value="Exonuc_VII_L"/>
</dbReference>
<evidence type="ECO:0000256" key="3">
    <source>
        <dbReference type="ARBA" id="ARBA00022801"/>
    </source>
</evidence>
<evidence type="ECO:0000259" key="7">
    <source>
        <dbReference type="Pfam" id="PF02601"/>
    </source>
</evidence>
<dbReference type="GO" id="GO:0003676">
    <property type="term" value="F:nucleic acid binding"/>
    <property type="evidence" value="ECO:0007669"/>
    <property type="project" value="InterPro"/>
</dbReference>
<dbReference type="NCBIfam" id="TIGR00237">
    <property type="entry name" value="xseA"/>
    <property type="match status" value="1"/>
</dbReference>
<dbReference type="GO" id="GO:0006308">
    <property type="term" value="P:DNA catabolic process"/>
    <property type="evidence" value="ECO:0007669"/>
    <property type="project" value="UniProtKB-UniRule"/>
</dbReference>
<dbReference type="CDD" id="cd04489">
    <property type="entry name" value="ExoVII_LU_OBF"/>
    <property type="match status" value="1"/>
</dbReference>
<dbReference type="Pfam" id="PF02601">
    <property type="entry name" value="Exonuc_VII_L"/>
    <property type="match status" value="1"/>
</dbReference>
<keyword evidence="1 5" id="KW-0963">Cytoplasm</keyword>
<reference evidence="9 10" key="1">
    <citation type="journal article" date="2015" name="Nature">
        <title>rRNA introns, odd ribosomes, and small enigmatic genomes across a large radiation of phyla.</title>
        <authorList>
            <person name="Brown C.T."/>
            <person name="Hug L.A."/>
            <person name="Thomas B.C."/>
            <person name="Sharon I."/>
            <person name="Castelle C.J."/>
            <person name="Singh A."/>
            <person name="Wilkins M.J."/>
            <person name="Williams K.H."/>
            <person name="Banfield J.F."/>
        </authorList>
    </citation>
    <scope>NUCLEOTIDE SEQUENCE [LARGE SCALE GENOMIC DNA]</scope>
</reference>
<evidence type="ECO:0000256" key="6">
    <source>
        <dbReference type="RuleBase" id="RU004355"/>
    </source>
</evidence>
<dbReference type="EMBL" id="LCAG01000001">
    <property type="protein sequence ID" value="KKR88010.1"/>
    <property type="molecule type" value="Genomic_DNA"/>
</dbReference>
<dbReference type="PANTHER" id="PTHR30008">
    <property type="entry name" value="EXODEOXYRIBONUCLEASE 7 LARGE SUBUNIT"/>
    <property type="match status" value="1"/>
</dbReference>
<sequence length="425" mass="48394">MKIVEGKSVYSVSEVNSFARRTLEQMNFWVEGELSSFKGYNSKYRYLYFDLKDPQTGFKLPCVFDPETYLSLNFQFEDGMKVLVLGVLTLWEKEGKFQMHVVKMQEFGEGFLLAELEKLKLKLQRKGYFDEVNKKKLPLYPVNVAVITSKVSDAWQDFRQHSYERFKTVKLDLFDVMVQGDRSVSQIIKAIKNADSKKYDVICLIRGGGSIEDLAAFNDENLARTIFEAKTPVLVGVGHERDVTIASLVADVSASTPTDAAKIIIENFLKLDSRSTYFVSRVTFAFKNKIASASQQLDFLYQQLVNTKIRYSQMPQKLTFLKKSLTSLTTDLIKEDLLTLARSSDSLVQNWKIILNKQTVALDGYHHKLLLVSPQNVLNRGYSITTTISGEVLKNVQFIDIGQKLKVKLAKGQLNTKVIDKKNYG</sequence>
<dbReference type="EC" id="3.1.11.6" evidence="5"/>
<comment type="subunit">
    <text evidence="5">Heterooligomer composed of large and small subunits.</text>
</comment>
<dbReference type="PATRIC" id="fig|1618409.3.peg.8"/>
<dbReference type="Pfam" id="PF13742">
    <property type="entry name" value="tRNA_anti_2"/>
    <property type="match status" value="1"/>
</dbReference>
<evidence type="ECO:0000313" key="10">
    <source>
        <dbReference type="Proteomes" id="UP000034854"/>
    </source>
</evidence>
<dbReference type="Proteomes" id="UP000034854">
    <property type="component" value="Unassembled WGS sequence"/>
</dbReference>
<feature type="domain" description="OB-fold nucleic acid binding" evidence="8">
    <location>
        <begin position="10"/>
        <end position="105"/>
    </location>
</feature>
<feature type="domain" description="Exonuclease VII large subunit C-terminal" evidence="7">
    <location>
        <begin position="128"/>
        <end position="416"/>
    </location>
</feature>
<evidence type="ECO:0000313" key="9">
    <source>
        <dbReference type="EMBL" id="KKR88010.1"/>
    </source>
</evidence>
<evidence type="ECO:0000256" key="4">
    <source>
        <dbReference type="ARBA" id="ARBA00022839"/>
    </source>
</evidence>
<comment type="caution">
    <text evidence="9">The sequence shown here is derived from an EMBL/GenBank/DDBJ whole genome shotgun (WGS) entry which is preliminary data.</text>
</comment>
<gene>
    <name evidence="5" type="primary">xseA</name>
    <name evidence="9" type="ORF">UU34_C0001G0007</name>
</gene>
<protein>
    <recommendedName>
        <fullName evidence="5">Exodeoxyribonuclease 7 large subunit</fullName>
        <ecNumber evidence="5">3.1.11.6</ecNumber>
    </recommendedName>
    <alternativeName>
        <fullName evidence="5">Exodeoxyribonuclease VII large subunit</fullName>
        <shortName evidence="5">Exonuclease VII large subunit</shortName>
    </alternativeName>
</protein>
<comment type="function">
    <text evidence="5">Bidirectionally degrades single-stranded DNA into large acid-insoluble oligonucleotides, which are then degraded further into small acid-soluble oligonucleotides.</text>
</comment>
<keyword evidence="4 5" id="KW-0269">Exonuclease</keyword>
<dbReference type="InterPro" id="IPR020579">
    <property type="entry name" value="Exonuc_VII_lsu_C"/>
</dbReference>
<proteinExistence type="inferred from homology"/>
<name>A0A0G0WU91_9BACT</name>
<comment type="subcellular location">
    <subcellularLocation>
        <location evidence="5 6">Cytoplasm</location>
    </subcellularLocation>
</comment>
<evidence type="ECO:0000256" key="5">
    <source>
        <dbReference type="HAMAP-Rule" id="MF_00378"/>
    </source>
</evidence>
<evidence type="ECO:0000259" key="8">
    <source>
        <dbReference type="Pfam" id="PF13742"/>
    </source>
</evidence>
<comment type="catalytic activity">
    <reaction evidence="5 6">
        <text>Exonucleolytic cleavage in either 5'- to 3'- or 3'- to 5'-direction to yield nucleoside 5'-phosphates.</text>
        <dbReference type="EC" id="3.1.11.6"/>
    </reaction>
</comment>
<dbReference type="HAMAP" id="MF_00378">
    <property type="entry name" value="Exonuc_7_L"/>
    <property type="match status" value="1"/>
</dbReference>
<dbReference type="PANTHER" id="PTHR30008:SF0">
    <property type="entry name" value="EXODEOXYRIBONUCLEASE 7 LARGE SUBUNIT"/>
    <property type="match status" value="1"/>
</dbReference>
<evidence type="ECO:0000256" key="1">
    <source>
        <dbReference type="ARBA" id="ARBA00022490"/>
    </source>
</evidence>
<dbReference type="AlphaFoldDB" id="A0A0G0WU91"/>
<accession>A0A0G0WU91</accession>